<dbReference type="EMBL" id="HBIC01008891">
    <property type="protein sequence ID" value="CAE0275614.1"/>
    <property type="molecule type" value="Transcribed_RNA"/>
</dbReference>
<keyword evidence="2" id="KW-0472">Membrane</keyword>
<dbReference type="InterPro" id="IPR003961">
    <property type="entry name" value="FN3_dom"/>
</dbReference>
<dbReference type="CDD" id="cd00063">
    <property type="entry name" value="FN3"/>
    <property type="match status" value="1"/>
</dbReference>
<gene>
    <name evidence="3" type="ORF">SELO1098_LOCUS4442</name>
</gene>
<evidence type="ECO:0000313" key="3">
    <source>
        <dbReference type="EMBL" id="CAE0275614.1"/>
    </source>
</evidence>
<keyword evidence="2" id="KW-1133">Transmembrane helix</keyword>
<evidence type="ECO:0000256" key="1">
    <source>
        <dbReference type="SAM" id="MobiDB-lite"/>
    </source>
</evidence>
<name>A0A7S3GSX2_9STRA</name>
<reference evidence="3" key="1">
    <citation type="submission" date="2021-01" db="EMBL/GenBank/DDBJ databases">
        <authorList>
            <person name="Corre E."/>
            <person name="Pelletier E."/>
            <person name="Niang G."/>
            <person name="Scheremetjew M."/>
            <person name="Finn R."/>
            <person name="Kale V."/>
            <person name="Holt S."/>
            <person name="Cochrane G."/>
            <person name="Meng A."/>
            <person name="Brown T."/>
            <person name="Cohen L."/>
        </authorList>
    </citation>
    <scope>NUCLEOTIDE SEQUENCE</scope>
    <source>
        <strain evidence="3">CCAP 955/1</strain>
    </source>
</reference>
<feature type="compositionally biased region" description="Basic and acidic residues" evidence="1">
    <location>
        <begin position="54"/>
        <end position="64"/>
    </location>
</feature>
<dbReference type="AlphaFoldDB" id="A0A7S3GSX2"/>
<evidence type="ECO:0000256" key="2">
    <source>
        <dbReference type="SAM" id="Phobius"/>
    </source>
</evidence>
<feature type="transmembrane region" description="Helical" evidence="2">
    <location>
        <begin position="257"/>
        <end position="277"/>
    </location>
</feature>
<feature type="region of interest" description="Disordered" evidence="1">
    <location>
        <begin position="44"/>
        <end position="69"/>
    </location>
</feature>
<proteinExistence type="predicted"/>
<keyword evidence="2" id="KW-0812">Transmembrane</keyword>
<sequence length="283" mass="30702">MAPNVSSRHGQPRVMRTAAWVVTAISGLHLASFGGSPFVSSPVAGGSRSLRSVRSAEGDAKQEEGAGGPMSFMTVEQDLELSPEEYAMALESEIEAQRGKYYINGVVKPGNLVVPWKPVDEKALEKEARRVLNKNGIKDPAGDDSVREDGDLSLAPVGDQDVSVRWVAGEPGTKIGYVVERKAKNAMSFQELASYEAMETSYLLVKDYAGHVYDYQDFLVPPGSYTYRVLCRYRSGDVQVVDQKDFVLREPGGADGLLSFGFFVVLITALSLGSYFADQSPTA</sequence>
<organism evidence="3">
    <name type="scientific">Spumella elongata</name>
    <dbReference type="NCBI Taxonomy" id="89044"/>
    <lineage>
        <taxon>Eukaryota</taxon>
        <taxon>Sar</taxon>
        <taxon>Stramenopiles</taxon>
        <taxon>Ochrophyta</taxon>
        <taxon>Chrysophyceae</taxon>
        <taxon>Chromulinales</taxon>
        <taxon>Chromulinaceae</taxon>
        <taxon>Spumella</taxon>
    </lineage>
</organism>
<protein>
    <submittedName>
        <fullName evidence="3">Uncharacterized protein</fullName>
    </submittedName>
</protein>
<accession>A0A7S3GSX2</accession>